<sequence>MGVCGSCGLTLLVSGTAPAVLGYIDSGSGLEFAICCRSLANYLLSMAQHHSELSSSPLPDERLLEGVAIFTGGGTWAMAGCYDDVQDLLTSVNGPDKHIRIVYVGHPDAMWRSSGCYVCECRVPLFEGVRIREARHVYSWGNLDGGNLDENACHMAAPSPDTPCCGCSCGPRQWGVSMQLLAARLGVATGRHLAELCRDEYPKWARMMLWVMAELALIGADI</sequence>
<dbReference type="Pfam" id="PF01566">
    <property type="entry name" value="Nramp"/>
    <property type="match status" value="1"/>
</dbReference>
<evidence type="ECO:0000256" key="5">
    <source>
        <dbReference type="ARBA" id="ARBA00023136"/>
    </source>
</evidence>
<dbReference type="EMBL" id="CP126652">
    <property type="protein sequence ID" value="WJZ87664.1"/>
    <property type="molecule type" value="Genomic_DNA"/>
</dbReference>
<dbReference type="InterPro" id="IPR001046">
    <property type="entry name" value="NRAMP_fam"/>
</dbReference>
<comment type="similarity">
    <text evidence="2">Belongs to the NRAMP (TC 2.A.55) family.</text>
</comment>
<evidence type="ECO:0000313" key="8">
    <source>
        <dbReference type="Proteomes" id="UP001227230"/>
    </source>
</evidence>
<dbReference type="PANTHER" id="PTHR11706">
    <property type="entry name" value="SOLUTE CARRIER PROTEIN FAMILY 11 MEMBER"/>
    <property type="match status" value="1"/>
</dbReference>
<keyword evidence="5" id="KW-0472">Membrane</keyword>
<evidence type="ECO:0000313" key="7">
    <source>
        <dbReference type="EMBL" id="WJZ87664.1"/>
    </source>
</evidence>
<organism evidence="7 8">
    <name type="scientific">Vitis vinifera</name>
    <name type="common">Grape</name>
    <dbReference type="NCBI Taxonomy" id="29760"/>
    <lineage>
        <taxon>Eukaryota</taxon>
        <taxon>Viridiplantae</taxon>
        <taxon>Streptophyta</taxon>
        <taxon>Embryophyta</taxon>
        <taxon>Tracheophyta</taxon>
        <taxon>Spermatophyta</taxon>
        <taxon>Magnoliopsida</taxon>
        <taxon>eudicotyledons</taxon>
        <taxon>Gunneridae</taxon>
        <taxon>Pentapetalae</taxon>
        <taxon>rosids</taxon>
        <taxon>Vitales</taxon>
        <taxon>Vitaceae</taxon>
        <taxon>Viteae</taxon>
        <taxon>Vitis</taxon>
    </lineage>
</organism>
<feature type="chain" id="PRO_5045466386" evidence="6">
    <location>
        <begin position="23"/>
        <end position="222"/>
    </location>
</feature>
<accession>A0ABY9BY54</accession>
<evidence type="ECO:0000256" key="3">
    <source>
        <dbReference type="ARBA" id="ARBA00022692"/>
    </source>
</evidence>
<feature type="signal peptide" evidence="6">
    <location>
        <begin position="1"/>
        <end position="22"/>
    </location>
</feature>
<name>A0ABY9BY54_VITVI</name>
<gene>
    <name evidence="7" type="ORF">VitviT2T_007031</name>
</gene>
<keyword evidence="3" id="KW-0812">Transmembrane</keyword>
<reference evidence="7 8" key="1">
    <citation type="journal article" date="2023" name="Hortic Res">
        <title>The complete reference genome for grapevine (Vitis vinifera L.) genetics and breeding.</title>
        <authorList>
            <person name="Shi X."/>
            <person name="Cao S."/>
            <person name="Wang X."/>
            <person name="Huang S."/>
            <person name="Wang Y."/>
            <person name="Liu Z."/>
            <person name="Liu W."/>
            <person name="Leng X."/>
            <person name="Peng Y."/>
            <person name="Wang N."/>
            <person name="Wang Y."/>
            <person name="Ma Z."/>
            <person name="Xu X."/>
            <person name="Zhang F."/>
            <person name="Xue H."/>
            <person name="Zhong H."/>
            <person name="Wang Y."/>
            <person name="Zhang K."/>
            <person name="Velt A."/>
            <person name="Avia K."/>
            <person name="Holtgrawe D."/>
            <person name="Grimplet J."/>
            <person name="Matus J.T."/>
            <person name="Ware D."/>
            <person name="Wu X."/>
            <person name="Wang H."/>
            <person name="Liu C."/>
            <person name="Fang Y."/>
            <person name="Rustenholz C."/>
            <person name="Cheng Z."/>
            <person name="Xiao H."/>
            <person name="Zhou Y."/>
        </authorList>
    </citation>
    <scope>NUCLEOTIDE SEQUENCE [LARGE SCALE GENOMIC DNA]</scope>
    <source>
        <strain evidence="8">cv. Pinot noir / PN40024</strain>
        <tissue evidence="7">Leaf</tissue>
    </source>
</reference>
<dbReference type="PANTHER" id="PTHR11706:SF109">
    <property type="entry name" value="METAL TRANSPORTER NRAMP3"/>
    <property type="match status" value="1"/>
</dbReference>
<dbReference type="Proteomes" id="UP001227230">
    <property type="component" value="Chromosome 5"/>
</dbReference>
<evidence type="ECO:0000256" key="4">
    <source>
        <dbReference type="ARBA" id="ARBA00022989"/>
    </source>
</evidence>
<protein>
    <submittedName>
        <fullName evidence="7">Uncharacterized protein</fullName>
    </submittedName>
</protein>
<evidence type="ECO:0000256" key="6">
    <source>
        <dbReference type="SAM" id="SignalP"/>
    </source>
</evidence>
<keyword evidence="6" id="KW-0732">Signal</keyword>
<keyword evidence="4" id="KW-1133">Transmembrane helix</keyword>
<evidence type="ECO:0000256" key="2">
    <source>
        <dbReference type="ARBA" id="ARBA00009965"/>
    </source>
</evidence>
<proteinExistence type="inferred from homology"/>
<evidence type="ECO:0000256" key="1">
    <source>
        <dbReference type="ARBA" id="ARBA00004141"/>
    </source>
</evidence>
<comment type="subcellular location">
    <subcellularLocation>
        <location evidence="1">Membrane</location>
        <topology evidence="1">Multi-pass membrane protein</topology>
    </subcellularLocation>
</comment>
<keyword evidence="8" id="KW-1185">Reference proteome</keyword>